<proteinExistence type="predicted"/>
<dbReference type="AlphaFoldDB" id="A0A1I0LVN5"/>
<keyword evidence="1" id="KW-0472">Membrane</keyword>
<feature type="transmembrane region" description="Helical" evidence="1">
    <location>
        <begin position="119"/>
        <end position="136"/>
    </location>
</feature>
<evidence type="ECO:0000313" key="3">
    <source>
        <dbReference type="Proteomes" id="UP000199361"/>
    </source>
</evidence>
<gene>
    <name evidence="2" type="ORF">SAMN05421811_127127</name>
</gene>
<evidence type="ECO:0000256" key="1">
    <source>
        <dbReference type="SAM" id="Phobius"/>
    </source>
</evidence>
<reference evidence="2 3" key="1">
    <citation type="submission" date="2016-10" db="EMBL/GenBank/DDBJ databases">
        <authorList>
            <person name="de Groot N.N."/>
        </authorList>
    </citation>
    <scope>NUCLEOTIDE SEQUENCE [LARGE SCALE GENOMIC DNA]</scope>
    <source>
        <strain evidence="2 3">CGMCC 4.5598</strain>
    </source>
</reference>
<keyword evidence="1" id="KW-1133">Transmembrane helix</keyword>
<keyword evidence="1" id="KW-0812">Transmembrane</keyword>
<dbReference type="RefSeq" id="WP_091094095.1">
    <property type="nucleotide sequence ID" value="NZ_FOHX01000027.1"/>
</dbReference>
<dbReference type="STRING" id="568860.SAMN05421811_127127"/>
<dbReference type="Proteomes" id="UP000199361">
    <property type="component" value="Unassembled WGS sequence"/>
</dbReference>
<evidence type="ECO:0000313" key="2">
    <source>
        <dbReference type="EMBL" id="SEU46710.1"/>
    </source>
</evidence>
<keyword evidence="3" id="KW-1185">Reference proteome</keyword>
<protein>
    <recommendedName>
        <fullName evidence="4">Peptidase</fullName>
    </recommendedName>
</protein>
<name>A0A1I0LVN5_9ACTN</name>
<sequence length="203" mass="21907">MEPSHAESYAQLVRDRVAEIPVPEQFRDPDVLVAGDGIAITVARPTPDRPRPVLTVGQRMAIEAPRDVIKGIVAVEVASASLADAPGQRARERAGWWAPTLAKVSIAAFVLGMLAGSPWLMFSGGIALIGVFFGWRERLIGAAAFRERVHAADELATEWVGRQSVHDALTWYAERAGEEPPAGFLAAQVAAPLLRQRITRLAS</sequence>
<organism evidence="2 3">
    <name type="scientific">Nonomuraea wenchangensis</name>
    <dbReference type="NCBI Taxonomy" id="568860"/>
    <lineage>
        <taxon>Bacteria</taxon>
        <taxon>Bacillati</taxon>
        <taxon>Actinomycetota</taxon>
        <taxon>Actinomycetes</taxon>
        <taxon>Streptosporangiales</taxon>
        <taxon>Streptosporangiaceae</taxon>
        <taxon>Nonomuraea</taxon>
    </lineage>
</organism>
<dbReference type="EMBL" id="FOHX01000027">
    <property type="protein sequence ID" value="SEU46710.1"/>
    <property type="molecule type" value="Genomic_DNA"/>
</dbReference>
<evidence type="ECO:0008006" key="4">
    <source>
        <dbReference type="Google" id="ProtNLM"/>
    </source>
</evidence>
<accession>A0A1I0LVN5</accession>